<keyword evidence="1" id="KW-0472">Membrane</keyword>
<organism evidence="2 3">
    <name type="scientific">Nocardioides flavescens</name>
    <dbReference type="NCBI Taxonomy" id="2691959"/>
    <lineage>
        <taxon>Bacteria</taxon>
        <taxon>Bacillati</taxon>
        <taxon>Actinomycetota</taxon>
        <taxon>Actinomycetes</taxon>
        <taxon>Propionibacteriales</taxon>
        <taxon>Nocardioidaceae</taxon>
        <taxon>Nocardioides</taxon>
    </lineage>
</organism>
<protein>
    <submittedName>
        <fullName evidence="2">Uncharacterized protein</fullName>
    </submittedName>
</protein>
<comment type="caution">
    <text evidence="2">The sequence shown here is derived from an EMBL/GenBank/DDBJ whole genome shotgun (WGS) entry which is preliminary data.</text>
</comment>
<accession>A0A6L7F0P9</accession>
<evidence type="ECO:0000313" key="3">
    <source>
        <dbReference type="Proteomes" id="UP000473325"/>
    </source>
</evidence>
<name>A0A6L7F0P9_9ACTN</name>
<evidence type="ECO:0000313" key="2">
    <source>
        <dbReference type="EMBL" id="MXG90131.1"/>
    </source>
</evidence>
<evidence type="ECO:0000256" key="1">
    <source>
        <dbReference type="SAM" id="Phobius"/>
    </source>
</evidence>
<dbReference type="Proteomes" id="UP000473325">
    <property type="component" value="Unassembled WGS sequence"/>
</dbReference>
<dbReference type="EMBL" id="WUEK01000006">
    <property type="protein sequence ID" value="MXG90131.1"/>
    <property type="molecule type" value="Genomic_DNA"/>
</dbReference>
<reference evidence="2 3" key="1">
    <citation type="submission" date="2019-12" db="EMBL/GenBank/DDBJ databases">
        <authorList>
            <person name="Kun Z."/>
        </authorList>
    </citation>
    <scope>NUCLEOTIDE SEQUENCE [LARGE SCALE GENOMIC DNA]</scope>
    <source>
        <strain evidence="2 3">YIM 123512</strain>
    </source>
</reference>
<keyword evidence="1" id="KW-0812">Transmembrane</keyword>
<sequence>MVPRSAWGAVCGGPSRRVSLRGSDMRALIGVLCVVWGVVGAFAGAQRGLYGHGLTCDGAVTTAATVAAGPLNYHGVDPALTCPQPS</sequence>
<gene>
    <name evidence="2" type="ORF">GRQ65_11260</name>
</gene>
<proteinExistence type="predicted"/>
<keyword evidence="1" id="KW-1133">Transmembrane helix</keyword>
<feature type="transmembrane region" description="Helical" evidence="1">
    <location>
        <begin position="25"/>
        <end position="45"/>
    </location>
</feature>
<keyword evidence="3" id="KW-1185">Reference proteome</keyword>
<dbReference type="AlphaFoldDB" id="A0A6L7F0P9"/>